<evidence type="ECO:0000313" key="3">
    <source>
        <dbReference type="Proteomes" id="UP000182658"/>
    </source>
</evidence>
<sequence>MCYETPLTPLCPSCGLKDGKSGVQGIKCKEAKEKGLGHGRCSQNPAVKTTSRQYYLNPSECFPCSWKRERDTELKQAEEEKAKELKQAEEEKAKELKQAEEERHAELRRRAGVETKSELAELKMEDERNKKVAREFMNHLFEEQRRIDTLLEKTSSGSNRGKKLE</sequence>
<dbReference type="AlphaFoldDB" id="A0A1J7ITG8"/>
<organism evidence="2 3">
    <name type="scientific">Coniochaeta ligniaria NRRL 30616</name>
    <dbReference type="NCBI Taxonomy" id="1408157"/>
    <lineage>
        <taxon>Eukaryota</taxon>
        <taxon>Fungi</taxon>
        <taxon>Dikarya</taxon>
        <taxon>Ascomycota</taxon>
        <taxon>Pezizomycotina</taxon>
        <taxon>Sordariomycetes</taxon>
        <taxon>Sordariomycetidae</taxon>
        <taxon>Coniochaetales</taxon>
        <taxon>Coniochaetaceae</taxon>
        <taxon>Coniochaeta</taxon>
    </lineage>
</organism>
<evidence type="ECO:0000313" key="2">
    <source>
        <dbReference type="EMBL" id="OIW30605.1"/>
    </source>
</evidence>
<gene>
    <name evidence="2" type="ORF">CONLIGDRAFT_642684</name>
</gene>
<proteinExistence type="predicted"/>
<dbReference type="EMBL" id="KV875096">
    <property type="protein sequence ID" value="OIW30605.1"/>
    <property type="molecule type" value="Genomic_DNA"/>
</dbReference>
<protein>
    <submittedName>
        <fullName evidence="2">Uncharacterized protein</fullName>
    </submittedName>
</protein>
<dbReference type="OrthoDB" id="10555976at2759"/>
<dbReference type="InParanoid" id="A0A1J7ITG8"/>
<evidence type="ECO:0000256" key="1">
    <source>
        <dbReference type="SAM" id="MobiDB-lite"/>
    </source>
</evidence>
<dbReference type="Proteomes" id="UP000182658">
    <property type="component" value="Unassembled WGS sequence"/>
</dbReference>
<reference evidence="2 3" key="1">
    <citation type="submission" date="2016-10" db="EMBL/GenBank/DDBJ databases">
        <title>Draft genome sequence of Coniochaeta ligniaria NRRL30616, a lignocellulolytic fungus for bioabatement of inhibitors in plant biomass hydrolysates.</title>
        <authorList>
            <consortium name="DOE Joint Genome Institute"/>
            <person name="Jimenez D.J."/>
            <person name="Hector R.E."/>
            <person name="Riley R."/>
            <person name="Sun H."/>
            <person name="Grigoriev I.V."/>
            <person name="Van Elsas J.D."/>
            <person name="Nichols N.N."/>
        </authorList>
    </citation>
    <scope>NUCLEOTIDE SEQUENCE [LARGE SCALE GENOMIC DNA]</scope>
    <source>
        <strain evidence="2 3">NRRL 30616</strain>
    </source>
</reference>
<accession>A0A1J7ITG8</accession>
<keyword evidence="3" id="KW-1185">Reference proteome</keyword>
<name>A0A1J7ITG8_9PEZI</name>
<feature type="region of interest" description="Disordered" evidence="1">
    <location>
        <begin position="75"/>
        <end position="112"/>
    </location>
</feature>